<sequence length="178" mass="21162">MYHQVKSNERRWNMLQLIPFQEKDFNTIFDWIVSPRFLMQWGGPMFNFPLTHQQLMDYKDAQGRRAFQVYDPSLDTIIGHLSIGRIDKDQKQGRIGKVIVSPEYRGKGYGQQMIQLISMYAFQQLDLEKVTLGVFDFNTGAIRCYENAGFTIDRYLKNHRSFEDEMWSLYEMSLNKYT</sequence>
<accession>A0A3D8VKG2</accession>
<gene>
    <name evidence="2" type="ORF">DXT76_16360</name>
</gene>
<dbReference type="PANTHER" id="PTHR43415">
    <property type="entry name" value="SPERMIDINE N(1)-ACETYLTRANSFERASE"/>
    <property type="match status" value="1"/>
</dbReference>
<dbReference type="InterPro" id="IPR016181">
    <property type="entry name" value="Acyl_CoA_acyltransferase"/>
</dbReference>
<feature type="domain" description="N-acetyltransferase" evidence="1">
    <location>
        <begin position="15"/>
        <end position="177"/>
    </location>
</feature>
<evidence type="ECO:0000313" key="3">
    <source>
        <dbReference type="Proteomes" id="UP000257032"/>
    </source>
</evidence>
<dbReference type="CDD" id="cd04301">
    <property type="entry name" value="NAT_SF"/>
    <property type="match status" value="1"/>
</dbReference>
<comment type="caution">
    <text evidence="2">The sequence shown here is derived from an EMBL/GenBank/DDBJ whole genome shotgun (WGS) entry which is preliminary data.</text>
</comment>
<organism evidence="2 3">
    <name type="scientific">Halobacillus trueperi</name>
    <dbReference type="NCBI Taxonomy" id="156205"/>
    <lineage>
        <taxon>Bacteria</taxon>
        <taxon>Bacillati</taxon>
        <taxon>Bacillota</taxon>
        <taxon>Bacilli</taxon>
        <taxon>Bacillales</taxon>
        <taxon>Bacillaceae</taxon>
        <taxon>Halobacillus</taxon>
    </lineage>
</organism>
<name>A0A3D8VKG2_9BACI</name>
<dbReference type="PANTHER" id="PTHR43415:SF5">
    <property type="entry name" value="ACETYLTRANSFERASE"/>
    <property type="match status" value="1"/>
</dbReference>
<dbReference type="Gene3D" id="3.40.630.30">
    <property type="match status" value="1"/>
</dbReference>
<dbReference type="InterPro" id="IPR000182">
    <property type="entry name" value="GNAT_dom"/>
</dbReference>
<dbReference type="PROSITE" id="PS51186">
    <property type="entry name" value="GNAT"/>
    <property type="match status" value="1"/>
</dbReference>
<keyword evidence="2" id="KW-0808">Transferase</keyword>
<evidence type="ECO:0000313" key="2">
    <source>
        <dbReference type="EMBL" id="RDY69847.1"/>
    </source>
</evidence>
<dbReference type="AlphaFoldDB" id="A0A3D8VKG2"/>
<protein>
    <submittedName>
        <fullName evidence="2">N-acetyltransferase</fullName>
    </submittedName>
</protein>
<dbReference type="EMBL" id="QTLC01000060">
    <property type="protein sequence ID" value="RDY69847.1"/>
    <property type="molecule type" value="Genomic_DNA"/>
</dbReference>
<dbReference type="Pfam" id="PF00583">
    <property type="entry name" value="Acetyltransf_1"/>
    <property type="match status" value="1"/>
</dbReference>
<evidence type="ECO:0000259" key="1">
    <source>
        <dbReference type="PROSITE" id="PS51186"/>
    </source>
</evidence>
<dbReference type="SUPFAM" id="SSF55729">
    <property type="entry name" value="Acyl-CoA N-acyltransferases (Nat)"/>
    <property type="match status" value="1"/>
</dbReference>
<dbReference type="Proteomes" id="UP000257032">
    <property type="component" value="Unassembled WGS sequence"/>
</dbReference>
<reference evidence="2 3" key="1">
    <citation type="submission" date="2018-08" db="EMBL/GenBank/DDBJ databases">
        <title>Genome sequence of strict halophilic Halobacillus trueperi SS1 isolated from Lunsu, a salty water body of North West Himalayas.</title>
        <authorList>
            <person name="Gupta S."/>
            <person name="Sharma P."/>
            <person name="Dev K."/>
            <person name="Baumler D."/>
            <person name="Sourirajan A."/>
        </authorList>
    </citation>
    <scope>NUCLEOTIDE SEQUENCE [LARGE SCALE GENOMIC DNA]</scope>
    <source>
        <strain evidence="2 3">SS1</strain>
    </source>
</reference>
<dbReference type="GO" id="GO:0016747">
    <property type="term" value="F:acyltransferase activity, transferring groups other than amino-acyl groups"/>
    <property type="evidence" value="ECO:0007669"/>
    <property type="project" value="InterPro"/>
</dbReference>
<proteinExistence type="predicted"/>